<evidence type="ECO:0008006" key="4">
    <source>
        <dbReference type="Google" id="ProtNLM"/>
    </source>
</evidence>
<comment type="caution">
    <text evidence="2">The sequence shown here is derived from an EMBL/GenBank/DDBJ whole genome shotgun (WGS) entry which is preliminary data.</text>
</comment>
<keyword evidence="1" id="KW-0472">Membrane</keyword>
<sequence length="583" mass="62385">MTTALNLYVSGAGGTVAPGQLLPPEAAALPALGAASDHWLIGYGLLLLVLIIAGLTRRHRQWLRRLAWLLGLSALGMVAAPQAVHAASLPDLNYAQVSQWRPNRYAQTPPGDYDHIGFTPATHSGGSMTVKANTPLDLTATYHRTMLQDLWQDVKFELIIWRVAPQTPYQAQEVYREAHTAQLGGFQYDIPIGFHFTPTIGGVYFFQYYSANHAVATAPTRLMVTQTAEQLTIQAPDVIFPTTGALPDAQARAIFTPADATATVSWRILLNRIKLSQAQGDVIGLHASIPTLINQSPTTPGLNDTLSATGAGIPQAKTIAVGGLAAISTTMAAIPATGLTHSTQGLTAAAANYPPATWEYHWHLYPSTRLGNGQLVRDENGKQTLNAYAGVINAAGETNTLSDQAVAFTLTKPGSLLQKLTQATANGTPMILQLELKAIIAGHEATITSNYASVAIAPDPGSLNLESVPETLHWQMTSLDVYDHTPQALQPDQPLTITDTHDQPHWTLSARLHSDQAFPFALRINQTPLPLNGPAQVLTSMTVAEYQQRPQLLLTPTAATAAGDYHAAIEWTLAANVPADALP</sequence>
<accession>A0ABW4E464</accession>
<keyword evidence="1" id="KW-0812">Transmembrane</keyword>
<gene>
    <name evidence="2" type="ORF">ACFQ5J_01445</name>
</gene>
<dbReference type="EMBL" id="JBHTON010000003">
    <property type="protein sequence ID" value="MFD1483913.1"/>
    <property type="molecule type" value="Genomic_DNA"/>
</dbReference>
<evidence type="ECO:0000256" key="1">
    <source>
        <dbReference type="SAM" id="Phobius"/>
    </source>
</evidence>
<evidence type="ECO:0000313" key="2">
    <source>
        <dbReference type="EMBL" id="MFD1483913.1"/>
    </source>
</evidence>
<protein>
    <recommendedName>
        <fullName evidence="4">LPXTG cell wall anchor domain-containing protein</fullName>
    </recommendedName>
</protein>
<dbReference type="Proteomes" id="UP001597252">
    <property type="component" value="Unassembled WGS sequence"/>
</dbReference>
<evidence type="ECO:0000313" key="3">
    <source>
        <dbReference type="Proteomes" id="UP001597252"/>
    </source>
</evidence>
<keyword evidence="3" id="KW-1185">Reference proteome</keyword>
<reference evidence="3" key="1">
    <citation type="journal article" date="2019" name="Int. J. Syst. Evol. Microbiol.">
        <title>The Global Catalogue of Microorganisms (GCM) 10K type strain sequencing project: providing services to taxonomists for standard genome sequencing and annotation.</title>
        <authorList>
            <consortium name="The Broad Institute Genomics Platform"/>
            <consortium name="The Broad Institute Genome Sequencing Center for Infectious Disease"/>
            <person name="Wu L."/>
            <person name="Ma J."/>
        </authorList>
    </citation>
    <scope>NUCLEOTIDE SEQUENCE [LARGE SCALE GENOMIC DNA]</scope>
    <source>
        <strain evidence="3">CCM 8903</strain>
    </source>
</reference>
<proteinExistence type="predicted"/>
<dbReference type="RefSeq" id="WP_125748986.1">
    <property type="nucleotide sequence ID" value="NZ_JBHTON010000003.1"/>
</dbReference>
<feature type="transmembrane region" description="Helical" evidence="1">
    <location>
        <begin position="38"/>
        <end position="55"/>
    </location>
</feature>
<keyword evidence="1" id="KW-1133">Transmembrane helix</keyword>
<name>A0ABW4E464_9LACO</name>
<organism evidence="2 3">
    <name type="scientific">Lacticaseibacillus baoqingensis</name>
    <dbReference type="NCBI Taxonomy" id="2486013"/>
    <lineage>
        <taxon>Bacteria</taxon>
        <taxon>Bacillati</taxon>
        <taxon>Bacillota</taxon>
        <taxon>Bacilli</taxon>
        <taxon>Lactobacillales</taxon>
        <taxon>Lactobacillaceae</taxon>
        <taxon>Lacticaseibacillus</taxon>
    </lineage>
</organism>
<feature type="transmembrane region" description="Helical" evidence="1">
    <location>
        <begin position="67"/>
        <end position="84"/>
    </location>
</feature>